<feature type="signal peptide" evidence="1">
    <location>
        <begin position="1"/>
        <end position="25"/>
    </location>
</feature>
<feature type="chain" id="PRO_5019558643" evidence="1">
    <location>
        <begin position="26"/>
        <end position="201"/>
    </location>
</feature>
<protein>
    <submittedName>
        <fullName evidence="2">DUF3833 domain-containing protein</fullName>
    </submittedName>
</protein>
<name>A0A430KP59_9GAMM</name>
<dbReference type="RefSeq" id="WP_126159038.1">
    <property type="nucleotide sequence ID" value="NZ_RQXW01000011.1"/>
</dbReference>
<keyword evidence="1" id="KW-0732">Signal</keyword>
<evidence type="ECO:0000313" key="3">
    <source>
        <dbReference type="Proteomes" id="UP000283087"/>
    </source>
</evidence>
<dbReference type="Proteomes" id="UP000283087">
    <property type="component" value="Unassembled WGS sequence"/>
</dbReference>
<dbReference type="Pfam" id="PF12915">
    <property type="entry name" value="DUF3833"/>
    <property type="match status" value="1"/>
</dbReference>
<reference evidence="2 3" key="1">
    <citation type="submission" date="2018-11" db="EMBL/GenBank/DDBJ databases">
        <title>The draft genome sequence of Amphritea opalescens ANRC-JH13T.</title>
        <authorList>
            <person name="Fang Z."/>
            <person name="Zhang Y."/>
            <person name="Han X."/>
        </authorList>
    </citation>
    <scope>NUCLEOTIDE SEQUENCE [LARGE SCALE GENOMIC DNA]</scope>
    <source>
        <strain evidence="2 3">ANRC-JH13</strain>
    </source>
</reference>
<evidence type="ECO:0000313" key="2">
    <source>
        <dbReference type="EMBL" id="RTE65281.1"/>
    </source>
</evidence>
<organism evidence="2 3">
    <name type="scientific">Amphritea opalescens</name>
    <dbReference type="NCBI Taxonomy" id="2490544"/>
    <lineage>
        <taxon>Bacteria</taxon>
        <taxon>Pseudomonadati</taxon>
        <taxon>Pseudomonadota</taxon>
        <taxon>Gammaproteobacteria</taxon>
        <taxon>Oceanospirillales</taxon>
        <taxon>Oceanospirillaceae</taxon>
        <taxon>Amphritea</taxon>
    </lineage>
</organism>
<gene>
    <name evidence="2" type="ORF">EH243_12640</name>
</gene>
<dbReference type="EMBL" id="RQXW01000011">
    <property type="protein sequence ID" value="RTE65281.1"/>
    <property type="molecule type" value="Genomic_DNA"/>
</dbReference>
<sequence>MTPTSLTFMALSLPLLLMLPGCARSVDEYRDEQPALALDRFFNGQLVAYGMVQNFSGKVTRRFRADITAQWQGEQGILDERFVFSDGEQQQRCWRLTKQGNHYRGTAEDIVGEARGEVQGNALNWRYTLQVPVNGKVWDIALDDWLYLIDENNLINRTKMKKWGLPVGELTLHIRKLSDAESAATAVSATPDCVIEPAAES</sequence>
<keyword evidence="3" id="KW-1185">Reference proteome</keyword>
<evidence type="ECO:0000256" key="1">
    <source>
        <dbReference type="SAM" id="SignalP"/>
    </source>
</evidence>
<dbReference type="AlphaFoldDB" id="A0A430KP59"/>
<accession>A0A430KP59</accession>
<dbReference type="OrthoDB" id="5296954at2"/>
<dbReference type="InterPro" id="IPR024409">
    <property type="entry name" value="DUF3833"/>
</dbReference>
<proteinExistence type="predicted"/>
<comment type="caution">
    <text evidence="2">The sequence shown here is derived from an EMBL/GenBank/DDBJ whole genome shotgun (WGS) entry which is preliminary data.</text>
</comment>